<dbReference type="PANTHER" id="PTHR33481:SF1">
    <property type="entry name" value="ENDONUCLEASE_EXONUCLEASE_PHOSPHATASE DOMAIN-CONTAINING PROTEIN-RELATED"/>
    <property type="match status" value="1"/>
</dbReference>
<keyword evidence="2" id="KW-1185">Reference proteome</keyword>
<accession>A0A1E3BDE1</accession>
<dbReference type="VEuPathDB" id="FungiDB:SI65_05398"/>
<reference evidence="1 2" key="1">
    <citation type="journal article" date="2016" name="BMC Genomics">
        <title>Comparative genomic and transcriptomic analyses of the Fuzhuan brick tea-fermentation fungus Aspergillus cristatus.</title>
        <authorList>
            <person name="Ge Y."/>
            <person name="Wang Y."/>
            <person name="Liu Y."/>
            <person name="Tan Y."/>
            <person name="Ren X."/>
            <person name="Zhang X."/>
            <person name="Hyde K.D."/>
            <person name="Liu Y."/>
            <person name="Liu Z."/>
        </authorList>
    </citation>
    <scope>NUCLEOTIDE SEQUENCE [LARGE SCALE GENOMIC DNA]</scope>
    <source>
        <strain evidence="1 2">GZAAS20.1005</strain>
    </source>
</reference>
<evidence type="ECO:0000313" key="1">
    <source>
        <dbReference type="EMBL" id="ODM18781.1"/>
    </source>
</evidence>
<sequence>MCKAQAAENQVQHLCQSHGLAPGLARQVQVAAVQSVALYRAELWWQGQKDQLAGIQLMINQQTRAITGMLKTTPVGPLVREAGLAPAEALLESQQLRYTTWLLSLPENHLAKKILPVSFQEGDQHAQPGEQTPRN</sequence>
<proteinExistence type="predicted"/>
<gene>
    <name evidence="1" type="ORF">SI65_05398</name>
</gene>
<comment type="caution">
    <text evidence="1">The sequence shown here is derived from an EMBL/GenBank/DDBJ whole genome shotgun (WGS) entry which is preliminary data.</text>
</comment>
<dbReference type="Proteomes" id="UP000094569">
    <property type="component" value="Unassembled WGS sequence"/>
</dbReference>
<dbReference type="PANTHER" id="PTHR33481">
    <property type="entry name" value="REVERSE TRANSCRIPTASE"/>
    <property type="match status" value="1"/>
</dbReference>
<evidence type="ECO:0000313" key="2">
    <source>
        <dbReference type="Proteomes" id="UP000094569"/>
    </source>
</evidence>
<protein>
    <submittedName>
        <fullName evidence="1">Uncharacterized protein</fullName>
    </submittedName>
</protein>
<organism evidence="1 2">
    <name type="scientific">Aspergillus cristatus</name>
    <name type="common">Chinese Fuzhuan brick tea-fermentation fungus</name>
    <name type="synonym">Eurotium cristatum</name>
    <dbReference type="NCBI Taxonomy" id="573508"/>
    <lineage>
        <taxon>Eukaryota</taxon>
        <taxon>Fungi</taxon>
        <taxon>Dikarya</taxon>
        <taxon>Ascomycota</taxon>
        <taxon>Pezizomycotina</taxon>
        <taxon>Eurotiomycetes</taxon>
        <taxon>Eurotiomycetidae</taxon>
        <taxon>Eurotiales</taxon>
        <taxon>Aspergillaceae</taxon>
        <taxon>Aspergillus</taxon>
        <taxon>Aspergillus subgen. Aspergillus</taxon>
    </lineage>
</organism>
<dbReference type="AlphaFoldDB" id="A0A1E3BDE1"/>
<name>A0A1E3BDE1_ASPCR</name>
<dbReference type="EMBL" id="JXNT01000005">
    <property type="protein sequence ID" value="ODM18781.1"/>
    <property type="molecule type" value="Genomic_DNA"/>
</dbReference>